<feature type="compositionally biased region" description="Basic and acidic residues" evidence="1">
    <location>
        <begin position="48"/>
        <end position="60"/>
    </location>
</feature>
<reference evidence="2" key="1">
    <citation type="submission" date="2013-05" db="EMBL/GenBank/DDBJ databases">
        <title>Draft genome sequences of six wheat associated Fusarium spp. isolates.</title>
        <authorList>
            <person name="Moolhuijzen P.M."/>
            <person name="Manners J.M."/>
            <person name="Wilcox S."/>
            <person name="Bellgard M.I."/>
            <person name="Gardiner D.M."/>
        </authorList>
    </citation>
    <scope>NUCLEOTIDE SEQUENCE</scope>
    <source>
        <strain evidence="2">CS3069</strain>
    </source>
</reference>
<dbReference type="EMBL" id="CBMI010004828">
    <property type="protein sequence ID" value="CEG05664.1"/>
    <property type="molecule type" value="Genomic_DNA"/>
</dbReference>
<proteinExistence type="predicted"/>
<organism evidence="2">
    <name type="scientific">Fusarium clavum</name>
    <dbReference type="NCBI Taxonomy" id="2594811"/>
    <lineage>
        <taxon>Eukaryota</taxon>
        <taxon>Fungi</taxon>
        <taxon>Dikarya</taxon>
        <taxon>Ascomycota</taxon>
        <taxon>Pezizomycotina</taxon>
        <taxon>Sordariomycetes</taxon>
        <taxon>Hypocreomycetidae</taxon>
        <taxon>Hypocreales</taxon>
        <taxon>Nectriaceae</taxon>
        <taxon>Fusarium</taxon>
        <taxon>Fusarium incarnatum-equiseti species complex</taxon>
    </lineage>
</organism>
<protein>
    <submittedName>
        <fullName evidence="2">WGS project CBMI000000000 data, contig CS3069_c004832</fullName>
    </submittedName>
</protein>
<name>A0A090MEY7_9HYPO</name>
<evidence type="ECO:0000256" key="1">
    <source>
        <dbReference type="SAM" id="MobiDB-lite"/>
    </source>
</evidence>
<dbReference type="AlphaFoldDB" id="A0A090MEY7"/>
<gene>
    <name evidence="2" type="ORF">BN850_0132160</name>
</gene>
<evidence type="ECO:0000313" key="2">
    <source>
        <dbReference type="EMBL" id="CEG05664.1"/>
    </source>
</evidence>
<accession>A0A090MEY7</accession>
<comment type="caution">
    <text evidence="2">The sequence shown here is derived from an EMBL/GenBank/DDBJ whole genome shotgun (WGS) entry which is preliminary data.</text>
</comment>
<feature type="region of interest" description="Disordered" evidence="1">
    <location>
        <begin position="48"/>
        <end position="69"/>
    </location>
</feature>
<sequence>MHPILKSAKRWLRKAFGKKYPKEIADDRKWKATKAEMKRAERALKRNRRDARLQREDRGVEGVATVAGD</sequence>